<feature type="transmembrane region" description="Helical" evidence="4">
    <location>
        <begin position="288"/>
        <end position="305"/>
    </location>
</feature>
<dbReference type="Gene3D" id="1.20.1250.20">
    <property type="entry name" value="MFS general substrate transporter like domains"/>
    <property type="match status" value="1"/>
</dbReference>
<evidence type="ECO:0000313" key="6">
    <source>
        <dbReference type="EMBL" id="PYF77039.1"/>
    </source>
</evidence>
<evidence type="ECO:0000256" key="1">
    <source>
        <dbReference type="ARBA" id="ARBA00022692"/>
    </source>
</evidence>
<dbReference type="CDD" id="cd17489">
    <property type="entry name" value="MFS_YfcJ_like"/>
    <property type="match status" value="1"/>
</dbReference>
<sequence>MIEKTKAAAVTDNKTDQNFAQLITPIITSVFAIYLTIGMTLGVLPDFIKNDLKFNSLIVGLVIGSQSLATLLTRAYSGKITDTKGAKLCSSKGIKLVVFSGLLYSLSAVFSSNFYLALGLVFLSRMVHGIAESMLVTAALTWGIGLVGAEKSGKVMTWNGIAMYAGIAIGAPAAIWMKSSFGIVYVFISVILMAILSWLSTLKLPALPVDAAHIRKPFYKVIGLISGQGLGLAFSSIGFACISSFVSLLYTEKSWGNPSMAFMTFGLFYVLTRVLFSSFTDKYGGYRVALVSLSVEIAGQLLIGFSVSQNMALAGCALTGIGFSLIFPALGTLAIKKVTPQNRGTALGAYAAFFDLSLGLAGPVAGLIAGWYNYQAIYLFGATSCLLAMVILFSNTNKKKKELVVRG</sequence>
<dbReference type="SUPFAM" id="SSF103473">
    <property type="entry name" value="MFS general substrate transporter"/>
    <property type="match status" value="1"/>
</dbReference>
<proteinExistence type="predicted"/>
<keyword evidence="2 4" id="KW-1133">Transmembrane helix</keyword>
<dbReference type="InterPro" id="IPR036259">
    <property type="entry name" value="MFS_trans_sf"/>
</dbReference>
<feature type="transmembrane region" description="Helical" evidence="4">
    <location>
        <begin position="129"/>
        <end position="149"/>
    </location>
</feature>
<feature type="transmembrane region" description="Helical" evidence="4">
    <location>
        <begin position="347"/>
        <end position="369"/>
    </location>
</feature>
<evidence type="ECO:0000313" key="7">
    <source>
        <dbReference type="Proteomes" id="UP000248198"/>
    </source>
</evidence>
<protein>
    <submittedName>
        <fullName evidence="6">Putative MFS family arabinose efflux permease</fullName>
    </submittedName>
</protein>
<feature type="transmembrane region" description="Helical" evidence="4">
    <location>
        <begin position="375"/>
        <end position="393"/>
    </location>
</feature>
<dbReference type="EMBL" id="QKLU01000001">
    <property type="protein sequence ID" value="PYF77039.1"/>
    <property type="molecule type" value="Genomic_DNA"/>
</dbReference>
<feature type="transmembrane region" description="Helical" evidence="4">
    <location>
        <begin position="96"/>
        <end position="123"/>
    </location>
</feature>
<feature type="transmembrane region" description="Helical" evidence="4">
    <location>
        <begin position="161"/>
        <end position="177"/>
    </location>
</feature>
<evidence type="ECO:0000259" key="5">
    <source>
        <dbReference type="PROSITE" id="PS50850"/>
    </source>
</evidence>
<feature type="domain" description="Major facilitator superfamily (MFS) profile" evidence="5">
    <location>
        <begin position="186"/>
        <end position="407"/>
    </location>
</feature>
<dbReference type="PANTHER" id="PTHR23531">
    <property type="entry name" value="QUINOLENE RESISTANCE PROTEIN NORA"/>
    <property type="match status" value="1"/>
</dbReference>
<dbReference type="OrthoDB" id="322544at2"/>
<dbReference type="InterPro" id="IPR052714">
    <property type="entry name" value="MFS_Exporter"/>
</dbReference>
<dbReference type="NCBIfam" id="NF003477">
    <property type="entry name" value="PRK05122.1"/>
    <property type="match status" value="1"/>
</dbReference>
<dbReference type="NCBIfam" id="NF009048">
    <property type="entry name" value="PRK12382.1"/>
    <property type="match status" value="1"/>
</dbReference>
<keyword evidence="7" id="KW-1185">Reference proteome</keyword>
<keyword evidence="1 4" id="KW-0812">Transmembrane</keyword>
<accession>A0A318UZM2</accession>
<dbReference type="InterPro" id="IPR011701">
    <property type="entry name" value="MFS"/>
</dbReference>
<dbReference type="Proteomes" id="UP000248198">
    <property type="component" value="Unassembled WGS sequence"/>
</dbReference>
<evidence type="ECO:0000256" key="3">
    <source>
        <dbReference type="ARBA" id="ARBA00023136"/>
    </source>
</evidence>
<reference evidence="6 7" key="1">
    <citation type="submission" date="2018-06" db="EMBL/GenBank/DDBJ databases">
        <title>Genomic Encyclopedia of Archaeal and Bacterial Type Strains, Phase II (KMG-II): from individual species to whole genera.</title>
        <authorList>
            <person name="Goeker M."/>
        </authorList>
    </citation>
    <scope>NUCLEOTIDE SEQUENCE [LARGE SCALE GENOMIC DNA]</scope>
    <source>
        <strain evidence="6 7">DSM 27372</strain>
    </source>
</reference>
<dbReference type="RefSeq" id="WP_110827124.1">
    <property type="nucleotide sequence ID" value="NZ_QKLU01000001.1"/>
</dbReference>
<dbReference type="PANTHER" id="PTHR23531:SF1">
    <property type="entry name" value="QUINOLENE RESISTANCE PROTEIN NORA"/>
    <property type="match status" value="1"/>
</dbReference>
<organism evidence="6 7">
    <name type="scientific">Pedobacter nutrimenti</name>
    <dbReference type="NCBI Taxonomy" id="1241337"/>
    <lineage>
        <taxon>Bacteria</taxon>
        <taxon>Pseudomonadati</taxon>
        <taxon>Bacteroidota</taxon>
        <taxon>Sphingobacteriia</taxon>
        <taxon>Sphingobacteriales</taxon>
        <taxon>Sphingobacteriaceae</taxon>
        <taxon>Pedobacter</taxon>
    </lineage>
</organism>
<evidence type="ECO:0000256" key="2">
    <source>
        <dbReference type="ARBA" id="ARBA00022989"/>
    </source>
</evidence>
<feature type="transmembrane region" description="Helical" evidence="4">
    <location>
        <begin position="221"/>
        <end position="246"/>
    </location>
</feature>
<name>A0A318UZM2_9SPHI</name>
<keyword evidence="3 4" id="KW-0472">Membrane</keyword>
<dbReference type="GO" id="GO:0022857">
    <property type="term" value="F:transmembrane transporter activity"/>
    <property type="evidence" value="ECO:0007669"/>
    <property type="project" value="InterPro"/>
</dbReference>
<feature type="transmembrane region" description="Helical" evidence="4">
    <location>
        <begin position="56"/>
        <end position="76"/>
    </location>
</feature>
<gene>
    <name evidence="6" type="ORF">B0O44_101517</name>
</gene>
<dbReference type="Pfam" id="PF07690">
    <property type="entry name" value="MFS_1"/>
    <property type="match status" value="1"/>
</dbReference>
<feature type="transmembrane region" description="Helical" evidence="4">
    <location>
        <begin position="183"/>
        <end position="200"/>
    </location>
</feature>
<dbReference type="AlphaFoldDB" id="A0A318UZM2"/>
<comment type="caution">
    <text evidence="6">The sequence shown here is derived from an EMBL/GenBank/DDBJ whole genome shotgun (WGS) entry which is preliminary data.</text>
</comment>
<feature type="transmembrane region" description="Helical" evidence="4">
    <location>
        <begin position="258"/>
        <end position="276"/>
    </location>
</feature>
<feature type="transmembrane region" description="Helical" evidence="4">
    <location>
        <begin position="311"/>
        <end position="335"/>
    </location>
</feature>
<feature type="transmembrane region" description="Helical" evidence="4">
    <location>
        <begin position="22"/>
        <end position="44"/>
    </location>
</feature>
<dbReference type="InterPro" id="IPR020846">
    <property type="entry name" value="MFS_dom"/>
</dbReference>
<dbReference type="PROSITE" id="PS50850">
    <property type="entry name" value="MFS"/>
    <property type="match status" value="1"/>
</dbReference>
<evidence type="ECO:0000256" key="4">
    <source>
        <dbReference type="SAM" id="Phobius"/>
    </source>
</evidence>